<accession>A0A1I7A091</accession>
<dbReference type="Pfam" id="PF14129">
    <property type="entry name" value="DUF4296"/>
    <property type="match status" value="1"/>
</dbReference>
<evidence type="ECO:0000313" key="3">
    <source>
        <dbReference type="Proteomes" id="UP000236454"/>
    </source>
</evidence>
<dbReference type="STRING" id="477690.SAMN05216474_1781"/>
<proteinExistence type="predicted"/>
<dbReference type="OrthoDB" id="1525222at2"/>
<reference evidence="2 3" key="1">
    <citation type="submission" date="2016-10" db="EMBL/GenBank/DDBJ databases">
        <authorList>
            <person name="de Groot N.N."/>
        </authorList>
    </citation>
    <scope>NUCLEOTIDE SEQUENCE [LARGE SCALE GENOMIC DNA]</scope>
    <source>
        <strain evidence="2 3">CGMCC 1.7005</strain>
    </source>
</reference>
<dbReference type="InterPro" id="IPR025381">
    <property type="entry name" value="DUF4296"/>
</dbReference>
<name>A0A1I7A091_9FLAO</name>
<protein>
    <recommendedName>
        <fullName evidence="1">DUF4296 domain-containing protein</fullName>
    </recommendedName>
</protein>
<organism evidence="2 3">
    <name type="scientific">Lishizhenia tianjinensis</name>
    <dbReference type="NCBI Taxonomy" id="477690"/>
    <lineage>
        <taxon>Bacteria</taxon>
        <taxon>Pseudomonadati</taxon>
        <taxon>Bacteroidota</taxon>
        <taxon>Flavobacteriia</taxon>
        <taxon>Flavobacteriales</taxon>
        <taxon>Crocinitomicaceae</taxon>
        <taxon>Lishizhenia</taxon>
    </lineage>
</organism>
<evidence type="ECO:0000259" key="1">
    <source>
        <dbReference type="Pfam" id="PF14129"/>
    </source>
</evidence>
<evidence type="ECO:0000313" key="2">
    <source>
        <dbReference type="EMBL" id="SFT68343.1"/>
    </source>
</evidence>
<gene>
    <name evidence="2" type="ORF">SAMN05216474_1781</name>
</gene>
<dbReference type="Proteomes" id="UP000236454">
    <property type="component" value="Unassembled WGS sequence"/>
</dbReference>
<keyword evidence="3" id="KW-1185">Reference proteome</keyword>
<feature type="domain" description="DUF4296" evidence="1">
    <location>
        <begin position="28"/>
        <end position="110"/>
    </location>
</feature>
<dbReference type="EMBL" id="FPAS01000002">
    <property type="protein sequence ID" value="SFT68343.1"/>
    <property type="molecule type" value="Genomic_DNA"/>
</dbReference>
<sequence>MKKLGLFLIGFSFIFTACQNNLEENPRPYDLIPQDTFQYVLQDLLVLEGYVQNKYRSLPNYYKILKREGQDIFAKYNLDSARFNTSFTYYSREQEVLNDIYTKISDSLNMRSFSIENNTTQKEDTLVTTK</sequence>
<dbReference type="AlphaFoldDB" id="A0A1I7A091"/>
<dbReference type="PROSITE" id="PS51257">
    <property type="entry name" value="PROKAR_LIPOPROTEIN"/>
    <property type="match status" value="1"/>
</dbReference>
<dbReference type="RefSeq" id="WP_090248482.1">
    <property type="nucleotide sequence ID" value="NZ_FPAS01000002.1"/>
</dbReference>